<dbReference type="PANTHER" id="PTHR13847">
    <property type="entry name" value="SARCOSINE DEHYDROGENASE-RELATED"/>
    <property type="match status" value="1"/>
</dbReference>
<dbReference type="SUPFAM" id="SSF51905">
    <property type="entry name" value="FAD/NAD(P)-binding domain"/>
    <property type="match status" value="1"/>
</dbReference>
<gene>
    <name evidence="3" type="ORF">S03H2_56559</name>
</gene>
<dbReference type="EMBL" id="BARU01036189">
    <property type="protein sequence ID" value="GAH88445.1"/>
    <property type="molecule type" value="Genomic_DNA"/>
</dbReference>
<evidence type="ECO:0000256" key="1">
    <source>
        <dbReference type="ARBA" id="ARBA00023002"/>
    </source>
</evidence>
<proteinExistence type="predicted"/>
<accession>X1K466</accession>
<dbReference type="GO" id="GO:0016491">
    <property type="term" value="F:oxidoreductase activity"/>
    <property type="evidence" value="ECO:0007669"/>
    <property type="project" value="UniProtKB-KW"/>
</dbReference>
<keyword evidence="1" id="KW-0560">Oxidoreductase</keyword>
<sequence length="253" mass="27814">ILGATFCPTDGYADSYSIVSGFASAAKRLGVKVHEETEVTGIELTNDKVKGVLTTRDKFEAPIVVNAAGPYAGIVGGMVGLDIPIHPSRRHIFITEPLFSRPNRLESLNRPNLPMVVDFHNGFWLRREGLCLLFGMRNPDEPDGFSTSVDWRFFTDTLAQVACHRLPGLSDIGIMRAQAGLHSDTPDYMAILGETPTIHGLYLACGFSGHGFMHSPAVGRLMADLVLGRETPLLNTWSLGLDRFRYQVEPRES</sequence>
<dbReference type="PANTHER" id="PTHR13847:SF287">
    <property type="entry name" value="FAD-DEPENDENT OXIDOREDUCTASE DOMAIN-CONTAINING PROTEIN 1"/>
    <property type="match status" value="1"/>
</dbReference>
<dbReference type="GO" id="GO:0005737">
    <property type="term" value="C:cytoplasm"/>
    <property type="evidence" value="ECO:0007669"/>
    <property type="project" value="TreeGrafter"/>
</dbReference>
<dbReference type="Gene3D" id="3.50.50.60">
    <property type="entry name" value="FAD/NAD(P)-binding domain"/>
    <property type="match status" value="1"/>
</dbReference>
<feature type="non-terminal residue" evidence="3">
    <location>
        <position position="1"/>
    </location>
</feature>
<dbReference type="Gene3D" id="3.30.9.10">
    <property type="entry name" value="D-Amino Acid Oxidase, subunit A, domain 2"/>
    <property type="match status" value="1"/>
</dbReference>
<dbReference type="InterPro" id="IPR036188">
    <property type="entry name" value="FAD/NAD-bd_sf"/>
</dbReference>
<reference evidence="3" key="1">
    <citation type="journal article" date="2014" name="Front. Microbiol.">
        <title>High frequency of phylogenetically diverse reductive dehalogenase-homologous genes in deep subseafloor sedimentary metagenomes.</title>
        <authorList>
            <person name="Kawai M."/>
            <person name="Futagami T."/>
            <person name="Toyoda A."/>
            <person name="Takaki Y."/>
            <person name="Nishi S."/>
            <person name="Hori S."/>
            <person name="Arai W."/>
            <person name="Tsubouchi T."/>
            <person name="Morono Y."/>
            <person name="Uchiyama I."/>
            <person name="Ito T."/>
            <person name="Fujiyama A."/>
            <person name="Inagaki F."/>
            <person name="Takami H."/>
        </authorList>
    </citation>
    <scope>NUCLEOTIDE SEQUENCE</scope>
    <source>
        <strain evidence="3">Expedition CK06-06</strain>
    </source>
</reference>
<organism evidence="3">
    <name type="scientific">marine sediment metagenome</name>
    <dbReference type="NCBI Taxonomy" id="412755"/>
    <lineage>
        <taxon>unclassified sequences</taxon>
        <taxon>metagenomes</taxon>
        <taxon>ecological metagenomes</taxon>
    </lineage>
</organism>
<name>X1K466_9ZZZZ</name>
<feature type="domain" description="FAD dependent oxidoreductase" evidence="2">
    <location>
        <begin position="2"/>
        <end position="225"/>
    </location>
</feature>
<evidence type="ECO:0000313" key="3">
    <source>
        <dbReference type="EMBL" id="GAH88445.1"/>
    </source>
</evidence>
<evidence type="ECO:0000259" key="2">
    <source>
        <dbReference type="Pfam" id="PF01266"/>
    </source>
</evidence>
<dbReference type="InterPro" id="IPR006076">
    <property type="entry name" value="FAD-dep_OxRdtase"/>
</dbReference>
<dbReference type="Pfam" id="PF01266">
    <property type="entry name" value="DAO"/>
    <property type="match status" value="1"/>
</dbReference>
<protein>
    <recommendedName>
        <fullName evidence="2">FAD dependent oxidoreductase domain-containing protein</fullName>
    </recommendedName>
</protein>
<feature type="non-terminal residue" evidence="3">
    <location>
        <position position="253"/>
    </location>
</feature>
<dbReference type="AlphaFoldDB" id="X1K466"/>
<comment type="caution">
    <text evidence="3">The sequence shown here is derived from an EMBL/GenBank/DDBJ whole genome shotgun (WGS) entry which is preliminary data.</text>
</comment>